<feature type="transmembrane region" description="Helical" evidence="1">
    <location>
        <begin position="235"/>
        <end position="255"/>
    </location>
</feature>
<reference evidence="2 3" key="1">
    <citation type="journal article" date="2015" name="Genome Announc.">
        <title>Expanding the biotechnology potential of lactobacilli through comparative genomics of 213 strains and associated genera.</title>
        <authorList>
            <person name="Sun Z."/>
            <person name="Harris H.M."/>
            <person name="McCann A."/>
            <person name="Guo C."/>
            <person name="Argimon S."/>
            <person name="Zhang W."/>
            <person name="Yang X."/>
            <person name="Jeffery I.B."/>
            <person name="Cooney J.C."/>
            <person name="Kagawa T.F."/>
            <person name="Liu W."/>
            <person name="Song Y."/>
            <person name="Salvetti E."/>
            <person name="Wrobel A."/>
            <person name="Rasinkangas P."/>
            <person name="Parkhill J."/>
            <person name="Rea M.C."/>
            <person name="O'Sullivan O."/>
            <person name="Ritari J."/>
            <person name="Douillard F.P."/>
            <person name="Paul Ross R."/>
            <person name="Yang R."/>
            <person name="Briner A.E."/>
            <person name="Felis G.E."/>
            <person name="de Vos W.M."/>
            <person name="Barrangou R."/>
            <person name="Klaenhammer T.R."/>
            <person name="Caufield P.W."/>
            <person name="Cui Y."/>
            <person name="Zhang H."/>
            <person name="O'Toole P.W."/>
        </authorList>
    </citation>
    <scope>NUCLEOTIDE SEQUENCE [LARGE SCALE GENOMIC DNA]</scope>
    <source>
        <strain evidence="2 3">DSM 22698</strain>
    </source>
</reference>
<dbReference type="PATRIC" id="fig|1423810.4.peg.788"/>
<protein>
    <submittedName>
        <fullName evidence="2">Trypsin-like serine protease</fullName>
    </submittedName>
</protein>
<keyword evidence="1" id="KW-1133">Transmembrane helix</keyword>
<dbReference type="EMBL" id="AYZK01000010">
    <property type="protein sequence ID" value="KRM86445.1"/>
    <property type="molecule type" value="Genomic_DNA"/>
</dbReference>
<keyword evidence="1" id="KW-0472">Membrane</keyword>
<organism evidence="2 3">
    <name type="scientific">Lacticaseibacillus thailandensis DSM 22698 = JCM 13996</name>
    <dbReference type="NCBI Taxonomy" id="1423810"/>
    <lineage>
        <taxon>Bacteria</taxon>
        <taxon>Bacillati</taxon>
        <taxon>Bacillota</taxon>
        <taxon>Bacilli</taxon>
        <taxon>Lactobacillales</taxon>
        <taxon>Lactobacillaceae</taxon>
        <taxon>Lacticaseibacillus</taxon>
    </lineage>
</organism>
<dbReference type="GO" id="GO:0006508">
    <property type="term" value="P:proteolysis"/>
    <property type="evidence" value="ECO:0007669"/>
    <property type="project" value="UniProtKB-KW"/>
</dbReference>
<dbReference type="Proteomes" id="UP000051789">
    <property type="component" value="Unassembled WGS sequence"/>
</dbReference>
<dbReference type="AlphaFoldDB" id="A0A0R2C413"/>
<feature type="transmembrane region" description="Helical" evidence="1">
    <location>
        <begin position="202"/>
        <end position="223"/>
    </location>
</feature>
<proteinExistence type="predicted"/>
<keyword evidence="1" id="KW-0812">Transmembrane</keyword>
<name>A0A0R2C413_9LACO</name>
<feature type="transmembrane region" description="Helical" evidence="1">
    <location>
        <begin position="126"/>
        <end position="143"/>
    </location>
</feature>
<evidence type="ECO:0000313" key="2">
    <source>
        <dbReference type="EMBL" id="KRM86445.1"/>
    </source>
</evidence>
<keyword evidence="2" id="KW-0378">Hydrolase</keyword>
<feature type="transmembrane region" description="Helical" evidence="1">
    <location>
        <begin position="6"/>
        <end position="25"/>
    </location>
</feature>
<gene>
    <name evidence="2" type="ORF">FD19_GL000773</name>
</gene>
<accession>A0A0R2C413</accession>
<keyword evidence="3" id="KW-1185">Reference proteome</keyword>
<evidence type="ECO:0000256" key="1">
    <source>
        <dbReference type="SAM" id="Phobius"/>
    </source>
</evidence>
<feature type="transmembrane region" description="Helical" evidence="1">
    <location>
        <begin position="100"/>
        <end position="120"/>
    </location>
</feature>
<dbReference type="GO" id="GO:0008233">
    <property type="term" value="F:peptidase activity"/>
    <property type="evidence" value="ECO:0007669"/>
    <property type="project" value="UniProtKB-KW"/>
</dbReference>
<feature type="transmembrane region" description="Helical" evidence="1">
    <location>
        <begin position="76"/>
        <end position="93"/>
    </location>
</feature>
<comment type="caution">
    <text evidence="2">The sequence shown here is derived from an EMBL/GenBank/DDBJ whole genome shotgun (WGS) entry which is preliminary data.</text>
</comment>
<dbReference type="InterPro" id="IPR036034">
    <property type="entry name" value="PDZ_sf"/>
</dbReference>
<dbReference type="RefSeq" id="WP_056969870.1">
    <property type="nucleotide sequence ID" value="NZ_AYZK01000010.1"/>
</dbReference>
<dbReference type="SUPFAM" id="SSF50156">
    <property type="entry name" value="PDZ domain-like"/>
    <property type="match status" value="1"/>
</dbReference>
<feature type="transmembrane region" description="Helical" evidence="1">
    <location>
        <begin position="261"/>
        <end position="281"/>
    </location>
</feature>
<feature type="transmembrane region" description="Helical" evidence="1">
    <location>
        <begin position="51"/>
        <end position="70"/>
    </location>
</feature>
<evidence type="ECO:0000313" key="3">
    <source>
        <dbReference type="Proteomes" id="UP000051789"/>
    </source>
</evidence>
<dbReference type="Gene3D" id="2.30.42.10">
    <property type="match status" value="1"/>
</dbReference>
<keyword evidence="2" id="KW-0645">Protease</keyword>
<sequence length="376" mass="40506">MIVGVEQLNLFFLVSTIVVALVVRIQAGRRLRHERAAVRLAVTRNLLEEGYYWLATLLPGIMLSVLMLALGVTLPIGVAAVLGLLALLAALFMPGFTPLYLGLAGAIAWIIPSAVGRAVGLAGGSVGHWAPVFLLLTGCALLVNARTAIRGHRPVSSPRVVTRGGHTWARYRVRQLLWLPVLLPVSGHWLPALPWWTHLNFALGQAHFSLLALPLFLGFAFTHQSAQSRPALKRTAWVEGLVGLFAVLTAGGVQWHLLPAVSALLGYADVCVVAMVLLWCIRRSQPQVTLVHPGVRVVGVVADTPAARMGLAPGDVVWQCNGVDVTDTAVLYNASQHLGTFCRLRVQDTAGEFRLVETAIYTGTPHLLGIITFPED</sequence>
<feature type="transmembrane region" description="Helical" evidence="1">
    <location>
        <begin position="176"/>
        <end position="196"/>
    </location>
</feature>
<dbReference type="STRING" id="1423810.FD19_GL000773"/>